<dbReference type="GO" id="GO:0016787">
    <property type="term" value="F:hydrolase activity"/>
    <property type="evidence" value="ECO:0007669"/>
    <property type="project" value="UniProtKB-KW"/>
</dbReference>
<accession>A0AAD2FX02</accession>
<dbReference type="SMART" id="SM00490">
    <property type="entry name" value="HELICc"/>
    <property type="match status" value="1"/>
</dbReference>
<dbReference type="GO" id="GO:0005524">
    <property type="term" value="F:ATP binding"/>
    <property type="evidence" value="ECO:0007669"/>
    <property type="project" value="UniProtKB-KW"/>
</dbReference>
<reference evidence="12" key="1">
    <citation type="submission" date="2023-08" db="EMBL/GenBank/DDBJ databases">
        <authorList>
            <person name="Audoor S."/>
            <person name="Bilcke G."/>
        </authorList>
    </citation>
    <scope>NUCLEOTIDE SEQUENCE</scope>
</reference>
<evidence type="ECO:0000259" key="10">
    <source>
        <dbReference type="PROSITE" id="PS51192"/>
    </source>
</evidence>
<dbReference type="PANTHER" id="PTHR47959">
    <property type="entry name" value="ATP-DEPENDENT RNA HELICASE RHLE-RELATED"/>
    <property type="match status" value="1"/>
</dbReference>
<dbReference type="Pfam" id="PF00270">
    <property type="entry name" value="DEAD"/>
    <property type="match status" value="1"/>
</dbReference>
<feature type="domain" description="Helicase ATP-binding" evidence="10">
    <location>
        <begin position="44"/>
        <end position="230"/>
    </location>
</feature>
<evidence type="ECO:0000256" key="8">
    <source>
        <dbReference type="ARBA" id="ARBA00047984"/>
    </source>
</evidence>
<feature type="compositionally biased region" description="Polar residues" evidence="9">
    <location>
        <begin position="452"/>
        <end position="470"/>
    </location>
</feature>
<evidence type="ECO:0000256" key="7">
    <source>
        <dbReference type="ARBA" id="ARBA00038041"/>
    </source>
</evidence>
<feature type="domain" description="Helicase C-terminal" evidence="11">
    <location>
        <begin position="242"/>
        <end position="455"/>
    </location>
</feature>
<dbReference type="Gene3D" id="3.40.50.300">
    <property type="entry name" value="P-loop containing nucleotide triphosphate hydrolases"/>
    <property type="match status" value="2"/>
</dbReference>
<evidence type="ECO:0000259" key="11">
    <source>
        <dbReference type="PROSITE" id="PS51194"/>
    </source>
</evidence>
<evidence type="ECO:0000256" key="9">
    <source>
        <dbReference type="SAM" id="MobiDB-lite"/>
    </source>
</evidence>
<name>A0AAD2FX02_9STRA</name>
<dbReference type="GO" id="GO:0005829">
    <property type="term" value="C:cytosol"/>
    <property type="evidence" value="ECO:0007669"/>
    <property type="project" value="TreeGrafter"/>
</dbReference>
<dbReference type="PANTHER" id="PTHR47959:SF21">
    <property type="entry name" value="DEAD-BOX HELICASE 56"/>
    <property type="match status" value="1"/>
</dbReference>
<dbReference type="InterPro" id="IPR027417">
    <property type="entry name" value="P-loop_NTPase"/>
</dbReference>
<evidence type="ECO:0000256" key="4">
    <source>
        <dbReference type="ARBA" id="ARBA00022806"/>
    </source>
</evidence>
<dbReference type="EC" id="3.6.4.13" evidence="1"/>
<feature type="compositionally biased region" description="Basic residues" evidence="9">
    <location>
        <begin position="657"/>
        <end position="673"/>
    </location>
</feature>
<keyword evidence="6" id="KW-0694">RNA-binding</keyword>
<dbReference type="InterPro" id="IPR011545">
    <property type="entry name" value="DEAD/DEAH_box_helicase_dom"/>
</dbReference>
<evidence type="ECO:0000313" key="13">
    <source>
        <dbReference type="Proteomes" id="UP001295423"/>
    </source>
</evidence>
<evidence type="ECO:0000256" key="1">
    <source>
        <dbReference type="ARBA" id="ARBA00012552"/>
    </source>
</evidence>
<evidence type="ECO:0000256" key="2">
    <source>
        <dbReference type="ARBA" id="ARBA00022741"/>
    </source>
</evidence>
<keyword evidence="4" id="KW-0347">Helicase</keyword>
<proteinExistence type="inferred from homology"/>
<evidence type="ECO:0000313" key="12">
    <source>
        <dbReference type="EMBL" id="CAJ1954497.1"/>
    </source>
</evidence>
<dbReference type="GO" id="GO:0003723">
    <property type="term" value="F:RNA binding"/>
    <property type="evidence" value="ECO:0007669"/>
    <property type="project" value="UniProtKB-KW"/>
</dbReference>
<dbReference type="PROSITE" id="PS51194">
    <property type="entry name" value="HELICASE_CTER"/>
    <property type="match status" value="1"/>
</dbReference>
<dbReference type="CDD" id="cd18787">
    <property type="entry name" value="SF2_C_DEAD"/>
    <property type="match status" value="1"/>
</dbReference>
<dbReference type="Pfam" id="PF00271">
    <property type="entry name" value="Helicase_C"/>
    <property type="match status" value="1"/>
</dbReference>
<keyword evidence="2" id="KW-0547">Nucleotide-binding</keyword>
<protein>
    <recommendedName>
        <fullName evidence="1">RNA helicase</fullName>
        <ecNumber evidence="1">3.6.4.13</ecNumber>
    </recommendedName>
</protein>
<evidence type="ECO:0000256" key="5">
    <source>
        <dbReference type="ARBA" id="ARBA00022840"/>
    </source>
</evidence>
<comment type="similarity">
    <text evidence="7">Belongs to the DEAD box helicase family. DDX56/DBP9 subfamily.</text>
</comment>
<dbReference type="SMART" id="SM00487">
    <property type="entry name" value="DEXDc"/>
    <property type="match status" value="1"/>
</dbReference>
<keyword evidence="3" id="KW-0378">Hydrolase</keyword>
<feature type="region of interest" description="Disordered" evidence="9">
    <location>
        <begin position="557"/>
        <end position="681"/>
    </location>
</feature>
<feature type="region of interest" description="Disordered" evidence="9">
    <location>
        <begin position="330"/>
        <end position="370"/>
    </location>
</feature>
<keyword evidence="13" id="KW-1185">Reference proteome</keyword>
<dbReference type="GO" id="GO:0003724">
    <property type="term" value="F:RNA helicase activity"/>
    <property type="evidence" value="ECO:0007669"/>
    <property type="project" value="UniProtKB-EC"/>
</dbReference>
<dbReference type="InterPro" id="IPR050079">
    <property type="entry name" value="DEAD_box_RNA_helicase"/>
</dbReference>
<feature type="compositionally biased region" description="Acidic residues" evidence="9">
    <location>
        <begin position="330"/>
        <end position="361"/>
    </location>
</feature>
<dbReference type="Proteomes" id="UP001295423">
    <property type="component" value="Unassembled WGS sequence"/>
</dbReference>
<dbReference type="AlphaFoldDB" id="A0AAD2FX02"/>
<dbReference type="SUPFAM" id="SSF52540">
    <property type="entry name" value="P-loop containing nucleoside triphosphate hydrolases"/>
    <property type="match status" value="2"/>
</dbReference>
<gene>
    <name evidence="12" type="ORF">CYCCA115_LOCUS15090</name>
</gene>
<feature type="region of interest" description="Disordered" evidence="9">
    <location>
        <begin position="452"/>
        <end position="471"/>
    </location>
</feature>
<sequence>MALLDHDETFASLTEAIGIDVRLKKAVQRLGHVRPTLVQSKCLPLAITSGRDLLVRAKTGSGKTLAYCLPLLQKIIQAKNANKDAAIRAVVLVPTRELCSQVYSTIQSLTYYCDDVIQAAVLSASRAKGKKGQQDLARQTAMLRDRPDVVVATPAGLLAHIRNGDVNLKESVETLVVDEADLVLSFGYANDITEVMKNMPKICQGFLMSATLSPELNSLKRVVLHSPVVLKLEEEESNADGNLIQFYMECPRRDKNLIIYVFLKLGLLKGKGIFFVNSTDGGYRLKLFLEQFHIRSSVLNAELPFRSRLNIIEQFNVGNFDYLIATDESTDAVDDNNDDDDDDDDESEKEDEDDNASEDEEVQRKKGKRKDAEYGVSRGLDFRNVSFVMNVDFPPSTKSYAHRVGRTARGGAKGVSLSLVERDNPEQLDALAAIQEEQPKIPITGAVSETLQATTESGEMTDGPTEQPQPSALDFNLQEIEGFRYRVEDVSRAVTKTTIREARAAELRAEILNSERLQSHFEENPTDLQLLRHDRVATHVSKIQDHLKHIPKYLLPRGMQAANLNRKRKRKKNRGKQGQLRRSDNDPLQNFDAETNLDGLGGGETTTTDFDENMPEFGGDDTGSSSKKPKTATEQKIYANTKDGVGKSTSGRNAWKERHRKGKFSNKKRRSERKFKDPLGI</sequence>
<evidence type="ECO:0000256" key="6">
    <source>
        <dbReference type="ARBA" id="ARBA00022884"/>
    </source>
</evidence>
<dbReference type="InterPro" id="IPR001650">
    <property type="entry name" value="Helicase_C-like"/>
</dbReference>
<organism evidence="12 13">
    <name type="scientific">Cylindrotheca closterium</name>
    <dbReference type="NCBI Taxonomy" id="2856"/>
    <lineage>
        <taxon>Eukaryota</taxon>
        <taxon>Sar</taxon>
        <taxon>Stramenopiles</taxon>
        <taxon>Ochrophyta</taxon>
        <taxon>Bacillariophyta</taxon>
        <taxon>Bacillariophyceae</taxon>
        <taxon>Bacillariophycidae</taxon>
        <taxon>Bacillariales</taxon>
        <taxon>Bacillariaceae</taxon>
        <taxon>Cylindrotheca</taxon>
    </lineage>
</organism>
<evidence type="ECO:0000256" key="3">
    <source>
        <dbReference type="ARBA" id="ARBA00022801"/>
    </source>
</evidence>
<keyword evidence="5" id="KW-0067">ATP-binding</keyword>
<dbReference type="InterPro" id="IPR014001">
    <property type="entry name" value="Helicase_ATP-bd"/>
</dbReference>
<dbReference type="PROSITE" id="PS51192">
    <property type="entry name" value="HELICASE_ATP_BIND_1"/>
    <property type="match status" value="1"/>
</dbReference>
<feature type="compositionally biased region" description="Basic residues" evidence="9">
    <location>
        <begin position="565"/>
        <end position="575"/>
    </location>
</feature>
<comment type="caution">
    <text evidence="12">The sequence shown here is derived from an EMBL/GenBank/DDBJ whole genome shotgun (WGS) entry which is preliminary data.</text>
</comment>
<dbReference type="EMBL" id="CAKOGP040001869">
    <property type="protein sequence ID" value="CAJ1954497.1"/>
    <property type="molecule type" value="Genomic_DNA"/>
</dbReference>
<dbReference type="CDD" id="cd17961">
    <property type="entry name" value="DEADc_DDX56"/>
    <property type="match status" value="1"/>
</dbReference>
<comment type="catalytic activity">
    <reaction evidence="8">
        <text>ATP + H2O = ADP + phosphate + H(+)</text>
        <dbReference type="Rhea" id="RHEA:13065"/>
        <dbReference type="ChEBI" id="CHEBI:15377"/>
        <dbReference type="ChEBI" id="CHEBI:15378"/>
        <dbReference type="ChEBI" id="CHEBI:30616"/>
        <dbReference type="ChEBI" id="CHEBI:43474"/>
        <dbReference type="ChEBI" id="CHEBI:456216"/>
        <dbReference type="EC" id="3.6.4.13"/>
    </reaction>
</comment>